<feature type="signal peptide" evidence="1">
    <location>
        <begin position="1"/>
        <end position="18"/>
    </location>
</feature>
<keyword evidence="1" id="KW-0732">Signal</keyword>
<dbReference type="eggNOG" id="ENOG502S1DD">
    <property type="taxonomic scope" value="Eukaryota"/>
</dbReference>
<evidence type="ECO:0000313" key="3">
    <source>
        <dbReference type="Proteomes" id="UP000266841"/>
    </source>
</evidence>
<accession>K0TAV8</accession>
<dbReference type="PANTHER" id="PTHR34044">
    <property type="entry name" value="NUCLEAR PROTEIN"/>
    <property type="match status" value="1"/>
</dbReference>
<organism evidence="2 3">
    <name type="scientific">Thalassiosira oceanica</name>
    <name type="common">Marine diatom</name>
    <dbReference type="NCBI Taxonomy" id="159749"/>
    <lineage>
        <taxon>Eukaryota</taxon>
        <taxon>Sar</taxon>
        <taxon>Stramenopiles</taxon>
        <taxon>Ochrophyta</taxon>
        <taxon>Bacillariophyta</taxon>
        <taxon>Coscinodiscophyceae</taxon>
        <taxon>Thalassiosirophycidae</taxon>
        <taxon>Thalassiosirales</taxon>
        <taxon>Thalassiosiraceae</taxon>
        <taxon>Thalassiosira</taxon>
    </lineage>
</organism>
<dbReference type="PANTHER" id="PTHR34044:SF1">
    <property type="entry name" value="NUCLEAR PROTEIN"/>
    <property type="match status" value="1"/>
</dbReference>
<gene>
    <name evidence="2" type="ORF">THAOC_03687</name>
</gene>
<dbReference type="EMBL" id="AGNL01003490">
    <property type="protein sequence ID" value="EJK74625.1"/>
    <property type="molecule type" value="Genomic_DNA"/>
</dbReference>
<protein>
    <submittedName>
        <fullName evidence="2">Uncharacterized protein</fullName>
    </submittedName>
</protein>
<proteinExistence type="predicted"/>
<dbReference type="Proteomes" id="UP000266841">
    <property type="component" value="Unassembled WGS sequence"/>
</dbReference>
<sequence length="381" mass="42983">MRSGLRLLLATTLLCIEAFHFHARRPTPLATSNEDVTAIRATWSNGQAIKEYQDFLETGKSELEKEDDGPSVIVSSADNSPLVDAIVALGKGEDIVRSPRDPLPDTMGGRDKYPIYIALPPYELRDFLQNLEGDWKNRTEDFVFISGGRSCGVVEPILREFGMCRDSMTQLLVGFSLPRPLTGSVNARKPEDLSVRLGEDANGEAKWAGESQACGKWNGAVAHRLKENAIRCKQCFYREWRRAMWEQAMYDCVWNVVGSVREEKTDHLDVALYYELESSDMMWELANGLRGGLAVTLIYGFEDRLFSFAEQRGKDMPCEIDERMFDHSINIFPGQCKMLWEYCNYAKSELGLLKDCRIPKVEVSSIPSLVKKGNLRADGVI</sequence>
<dbReference type="AlphaFoldDB" id="K0TAV8"/>
<feature type="chain" id="PRO_5003840837" evidence="1">
    <location>
        <begin position="19"/>
        <end position="381"/>
    </location>
</feature>
<comment type="caution">
    <text evidence="2">The sequence shown here is derived from an EMBL/GenBank/DDBJ whole genome shotgun (WGS) entry which is preliminary data.</text>
</comment>
<reference evidence="2 3" key="1">
    <citation type="journal article" date="2012" name="Genome Biol.">
        <title>Genome and low-iron response of an oceanic diatom adapted to chronic iron limitation.</title>
        <authorList>
            <person name="Lommer M."/>
            <person name="Specht M."/>
            <person name="Roy A.S."/>
            <person name="Kraemer L."/>
            <person name="Andreson R."/>
            <person name="Gutowska M.A."/>
            <person name="Wolf J."/>
            <person name="Bergner S.V."/>
            <person name="Schilhabel M.B."/>
            <person name="Klostermeier U.C."/>
            <person name="Beiko R.G."/>
            <person name="Rosenstiel P."/>
            <person name="Hippler M."/>
            <person name="Laroche J."/>
        </authorList>
    </citation>
    <scope>NUCLEOTIDE SEQUENCE [LARGE SCALE GENOMIC DNA]</scope>
    <source>
        <strain evidence="2 3">CCMP1005</strain>
    </source>
</reference>
<evidence type="ECO:0000313" key="2">
    <source>
        <dbReference type="EMBL" id="EJK74625.1"/>
    </source>
</evidence>
<dbReference type="OrthoDB" id="40417at2759"/>
<evidence type="ECO:0000256" key="1">
    <source>
        <dbReference type="SAM" id="SignalP"/>
    </source>
</evidence>
<dbReference type="OMA" id="EWRRAMW"/>
<keyword evidence="3" id="KW-1185">Reference proteome</keyword>
<name>K0TAV8_THAOC</name>